<organism evidence="2 3">
    <name type="scientific">Rhizoclosmatium globosum</name>
    <dbReference type="NCBI Taxonomy" id="329046"/>
    <lineage>
        <taxon>Eukaryota</taxon>
        <taxon>Fungi</taxon>
        <taxon>Fungi incertae sedis</taxon>
        <taxon>Chytridiomycota</taxon>
        <taxon>Chytridiomycota incertae sedis</taxon>
        <taxon>Chytridiomycetes</taxon>
        <taxon>Chytridiales</taxon>
        <taxon>Chytriomycetaceae</taxon>
        <taxon>Rhizoclosmatium</taxon>
    </lineage>
</organism>
<dbReference type="STRING" id="329046.A0A1Y2BS91"/>
<comment type="caution">
    <text evidence="2">The sequence shown here is derived from an EMBL/GenBank/DDBJ whole genome shotgun (WGS) entry which is preliminary data.</text>
</comment>
<dbReference type="OrthoDB" id="191995at2759"/>
<feature type="transmembrane region" description="Helical" evidence="1">
    <location>
        <begin position="318"/>
        <end position="341"/>
    </location>
</feature>
<keyword evidence="1" id="KW-0472">Membrane</keyword>
<keyword evidence="1" id="KW-0812">Transmembrane</keyword>
<accession>A0A1Y2BS91</accession>
<evidence type="ECO:0000256" key="1">
    <source>
        <dbReference type="SAM" id="Phobius"/>
    </source>
</evidence>
<sequence>MTCGQDRQRKTEDECSSSLKIIVGDIDNPSRTQAKAPQNNDKLRAYYQHELAVRTEELSFLCLAMQQLEDTSETQSQNEISSSDSTAAYLDEWDSPNSPDLLGESNPNHIEKVTFEDVQIVRTHNIKAKEKLFRKPKIRQYYYGNTLYRSSDELRTSYTETFTDLLYISVFYKAGLLVQTNQTWESVKDFVLIMIPAIIHWERVTLYNQSIHHGDFYHKIHTFILSSALMIMGNTCTNAFNPDPVLNTSGVFLTAFCASQLYLSFAQAVSICIFNPQFSKSSLPGIVFRLIASLFYLAVVFCPINGTQTRETLRQVLWFLGIFLDINVPIIILLMSLILPVEALHATNQKLNQYMHRKTYRIALNFEHTVERHGGLYVIAIGTVAASFLYDAQLSWIKNGLGLMMLALLIAVSLNTMYFRAEGRNHFKHALVRSWFTNVLWRFVHTPLVLGVITLGVCMANLVQVEFAKDANGVLSEGVGPRLKGDYVAIYFTSHGVVFLAFVTLRLLHLEEEVPSRWISFRSQEGNRFPFQRHTTESDEKSRKRRENISSRKRALFMASVGISFVTIGFVTKPTDWSSFGMLGFGAAVTTGSMFLMEWGILKRAKRKEAQKNEHST</sequence>
<keyword evidence="3" id="KW-1185">Reference proteome</keyword>
<evidence type="ECO:0000313" key="3">
    <source>
        <dbReference type="Proteomes" id="UP000193642"/>
    </source>
</evidence>
<proteinExistence type="predicted"/>
<feature type="transmembrane region" description="Helical" evidence="1">
    <location>
        <begin position="374"/>
        <end position="390"/>
    </location>
</feature>
<name>A0A1Y2BS91_9FUNG</name>
<dbReference type="AlphaFoldDB" id="A0A1Y2BS91"/>
<feature type="transmembrane region" description="Helical" evidence="1">
    <location>
        <begin position="554"/>
        <end position="571"/>
    </location>
</feature>
<dbReference type="PANTHER" id="PTHR36840:SF1">
    <property type="entry name" value="BLL5714 PROTEIN"/>
    <property type="match status" value="1"/>
</dbReference>
<feature type="transmembrane region" description="Helical" evidence="1">
    <location>
        <begin position="252"/>
        <end position="274"/>
    </location>
</feature>
<feature type="transmembrane region" description="Helical" evidence="1">
    <location>
        <begin position="220"/>
        <end position="240"/>
    </location>
</feature>
<feature type="transmembrane region" description="Helical" evidence="1">
    <location>
        <begin position="488"/>
        <end position="508"/>
    </location>
</feature>
<keyword evidence="1" id="KW-1133">Transmembrane helix</keyword>
<gene>
    <name evidence="2" type="ORF">BCR33DRAFT_854874</name>
</gene>
<dbReference type="EMBL" id="MCGO01000052">
    <property type="protein sequence ID" value="ORY36995.1"/>
    <property type="molecule type" value="Genomic_DNA"/>
</dbReference>
<feature type="transmembrane region" description="Helical" evidence="1">
    <location>
        <begin position="286"/>
        <end position="306"/>
    </location>
</feature>
<dbReference type="PANTHER" id="PTHR36840">
    <property type="entry name" value="BLL5714 PROTEIN"/>
    <property type="match status" value="1"/>
</dbReference>
<dbReference type="Proteomes" id="UP000193642">
    <property type="component" value="Unassembled WGS sequence"/>
</dbReference>
<feature type="transmembrane region" description="Helical" evidence="1">
    <location>
        <begin position="577"/>
        <end position="602"/>
    </location>
</feature>
<reference evidence="2 3" key="1">
    <citation type="submission" date="2016-07" db="EMBL/GenBank/DDBJ databases">
        <title>Pervasive Adenine N6-methylation of Active Genes in Fungi.</title>
        <authorList>
            <consortium name="DOE Joint Genome Institute"/>
            <person name="Mondo S.J."/>
            <person name="Dannebaum R.O."/>
            <person name="Kuo R.C."/>
            <person name="Labutti K."/>
            <person name="Haridas S."/>
            <person name="Kuo A."/>
            <person name="Salamov A."/>
            <person name="Ahrendt S.R."/>
            <person name="Lipzen A."/>
            <person name="Sullivan W."/>
            <person name="Andreopoulos W.B."/>
            <person name="Clum A."/>
            <person name="Lindquist E."/>
            <person name="Daum C."/>
            <person name="Ramamoorthy G.K."/>
            <person name="Gryganskyi A."/>
            <person name="Culley D."/>
            <person name="Magnuson J.K."/>
            <person name="James T.Y."/>
            <person name="O'Malley M.A."/>
            <person name="Stajich J.E."/>
            <person name="Spatafora J.W."/>
            <person name="Visel A."/>
            <person name="Grigoriev I.V."/>
        </authorList>
    </citation>
    <scope>NUCLEOTIDE SEQUENCE [LARGE SCALE GENOMIC DNA]</scope>
    <source>
        <strain evidence="2 3">JEL800</strain>
    </source>
</reference>
<dbReference type="Pfam" id="PF06772">
    <property type="entry name" value="LtrA"/>
    <property type="match status" value="1"/>
</dbReference>
<feature type="transmembrane region" description="Helical" evidence="1">
    <location>
        <begin position="439"/>
        <end position="463"/>
    </location>
</feature>
<protein>
    <submittedName>
        <fullName evidence="2">Uncharacterized protein</fullName>
    </submittedName>
</protein>
<evidence type="ECO:0000313" key="2">
    <source>
        <dbReference type="EMBL" id="ORY36995.1"/>
    </source>
</evidence>
<feature type="transmembrane region" description="Helical" evidence="1">
    <location>
        <begin position="396"/>
        <end position="418"/>
    </location>
</feature>
<dbReference type="InterPro" id="IPR010640">
    <property type="entry name" value="Low_temperature_requirement_A"/>
</dbReference>